<dbReference type="InterPro" id="IPR050235">
    <property type="entry name" value="CK1_Ser-Thr_kinase"/>
</dbReference>
<dbReference type="SUPFAM" id="SSF56112">
    <property type="entry name" value="Protein kinase-like (PK-like)"/>
    <property type="match status" value="1"/>
</dbReference>
<dbReference type="InterPro" id="IPR011009">
    <property type="entry name" value="Kinase-like_dom_sf"/>
</dbReference>
<dbReference type="AlphaFoldDB" id="A0A0V0R5V9"/>
<dbReference type="OrthoDB" id="5585992at2759"/>
<dbReference type="PANTHER" id="PTHR11909">
    <property type="entry name" value="CASEIN KINASE-RELATED"/>
    <property type="match status" value="1"/>
</dbReference>
<dbReference type="InParanoid" id="A0A0V0R5V9"/>
<keyword evidence="2" id="KW-0418">Kinase</keyword>
<reference evidence="2 3" key="1">
    <citation type="journal article" date="2015" name="Sci. Rep.">
        <title>Genome of the facultative scuticociliatosis pathogen Pseudocohnilembus persalinus provides insight into its virulence through horizontal gene transfer.</title>
        <authorList>
            <person name="Xiong J."/>
            <person name="Wang G."/>
            <person name="Cheng J."/>
            <person name="Tian M."/>
            <person name="Pan X."/>
            <person name="Warren A."/>
            <person name="Jiang C."/>
            <person name="Yuan D."/>
            <person name="Miao W."/>
        </authorList>
    </citation>
    <scope>NUCLEOTIDE SEQUENCE [LARGE SCALE GENOMIC DNA]</scope>
    <source>
        <strain evidence="2">36N120E</strain>
    </source>
</reference>
<protein>
    <submittedName>
        <fullName evidence="2">Protein kinase-like domain</fullName>
    </submittedName>
</protein>
<comment type="caution">
    <text evidence="2">The sequence shown here is derived from an EMBL/GenBank/DDBJ whole genome shotgun (WGS) entry which is preliminary data.</text>
</comment>
<feature type="compositionally biased region" description="Polar residues" evidence="1">
    <location>
        <begin position="218"/>
        <end position="228"/>
    </location>
</feature>
<keyword evidence="3" id="KW-1185">Reference proteome</keyword>
<evidence type="ECO:0000256" key="1">
    <source>
        <dbReference type="SAM" id="MobiDB-lite"/>
    </source>
</evidence>
<name>A0A0V0R5V9_PSEPJ</name>
<dbReference type="Gene3D" id="1.10.510.10">
    <property type="entry name" value="Transferase(Phosphotransferase) domain 1"/>
    <property type="match status" value="1"/>
</dbReference>
<accession>A0A0V0R5V9</accession>
<dbReference type="Proteomes" id="UP000054937">
    <property type="component" value="Unassembled WGS sequence"/>
</dbReference>
<evidence type="ECO:0000313" key="3">
    <source>
        <dbReference type="Proteomes" id="UP000054937"/>
    </source>
</evidence>
<evidence type="ECO:0000313" key="2">
    <source>
        <dbReference type="EMBL" id="KRX09863.1"/>
    </source>
</evidence>
<proteinExistence type="predicted"/>
<dbReference type="GO" id="GO:0016301">
    <property type="term" value="F:kinase activity"/>
    <property type="evidence" value="ECO:0007669"/>
    <property type="project" value="UniProtKB-KW"/>
</dbReference>
<dbReference type="EMBL" id="LDAU01000043">
    <property type="protein sequence ID" value="KRX09863.1"/>
    <property type="molecule type" value="Genomic_DNA"/>
</dbReference>
<organism evidence="2 3">
    <name type="scientific">Pseudocohnilembus persalinus</name>
    <name type="common">Ciliate</name>
    <dbReference type="NCBI Taxonomy" id="266149"/>
    <lineage>
        <taxon>Eukaryota</taxon>
        <taxon>Sar</taxon>
        <taxon>Alveolata</taxon>
        <taxon>Ciliophora</taxon>
        <taxon>Intramacronucleata</taxon>
        <taxon>Oligohymenophorea</taxon>
        <taxon>Scuticociliatia</taxon>
        <taxon>Philasterida</taxon>
        <taxon>Pseudocohnilembidae</taxon>
        <taxon>Pseudocohnilembus</taxon>
    </lineage>
</organism>
<feature type="compositionally biased region" description="Low complexity" evidence="1">
    <location>
        <begin position="187"/>
        <end position="208"/>
    </location>
</feature>
<feature type="region of interest" description="Disordered" evidence="1">
    <location>
        <begin position="180"/>
        <end position="228"/>
    </location>
</feature>
<gene>
    <name evidence="2" type="ORF">PPERSA_03925</name>
</gene>
<keyword evidence="2" id="KW-0808">Transferase</keyword>
<sequence length="228" mass="27176">MVGTARYASINSHLGIELSRRDDLESLGYCMVYLFKGFLPWQGIKANNKQEKYNKILEKKEFSVYLHYVRNMKFDEKPDYHFIRRLFKELFFKKDLQWDYLFDWVMPNPQNPADFIRTYVRDEGKPEEKITITFNNQPPQPPQEILENEDVRGENNNNNFLENKTPKDAFMNSPKLISQEAEDQHSNYQANENEQQQDYQQQGQQNGDILNDSKENNIDQLQNKSLFD</sequence>